<keyword evidence="2" id="KW-1185">Reference proteome</keyword>
<accession>A0AAE3DCS7</accession>
<evidence type="ECO:0000313" key="2">
    <source>
        <dbReference type="Proteomes" id="UP001198220"/>
    </source>
</evidence>
<name>A0AAE3DCS7_9FIRM</name>
<reference evidence="1 2" key="1">
    <citation type="submission" date="2021-10" db="EMBL/GenBank/DDBJ databases">
        <title>Anaerobic single-cell dispensing facilitates the cultivation of human gut bacteria.</title>
        <authorList>
            <person name="Afrizal A."/>
        </authorList>
    </citation>
    <scope>NUCLEOTIDE SEQUENCE [LARGE SCALE GENOMIC DNA]</scope>
    <source>
        <strain evidence="1 2">CLA-AA-H276</strain>
    </source>
</reference>
<protein>
    <submittedName>
        <fullName evidence="1">Uncharacterized protein</fullName>
    </submittedName>
</protein>
<dbReference type="RefSeq" id="WP_308459595.1">
    <property type="nucleotide sequence ID" value="NZ_JAJEPS010000010.1"/>
</dbReference>
<dbReference type="EMBL" id="JAJEPS010000010">
    <property type="protein sequence ID" value="MCC2126664.1"/>
    <property type="molecule type" value="Genomic_DNA"/>
</dbReference>
<sequence length="70" mass="8231">MGETREEFINGFCRTTNESRTVCCEYERQPDGEWTLTDYECNVDKCPNSAACQIYKEAREKGNTYEKLFQ</sequence>
<dbReference type="AlphaFoldDB" id="A0AAE3DCS7"/>
<evidence type="ECO:0000313" key="1">
    <source>
        <dbReference type="EMBL" id="MCC2126664.1"/>
    </source>
</evidence>
<gene>
    <name evidence="1" type="ORF">LKD36_10785</name>
</gene>
<organism evidence="1 2">
    <name type="scientific">Hominiventricola filiformis</name>
    <dbReference type="NCBI Taxonomy" id="2885352"/>
    <lineage>
        <taxon>Bacteria</taxon>
        <taxon>Bacillati</taxon>
        <taxon>Bacillota</taxon>
        <taxon>Clostridia</taxon>
        <taxon>Lachnospirales</taxon>
        <taxon>Lachnospiraceae</taxon>
        <taxon>Hominiventricola</taxon>
    </lineage>
</organism>
<proteinExistence type="predicted"/>
<dbReference type="Proteomes" id="UP001198220">
    <property type="component" value="Unassembled WGS sequence"/>
</dbReference>
<comment type="caution">
    <text evidence="1">The sequence shown here is derived from an EMBL/GenBank/DDBJ whole genome shotgun (WGS) entry which is preliminary data.</text>
</comment>